<keyword evidence="1" id="KW-0812">Transmembrane</keyword>
<keyword evidence="3" id="KW-1185">Reference proteome</keyword>
<reference evidence="2" key="1">
    <citation type="submission" date="2021-03" db="EMBL/GenBank/DDBJ databases">
        <title>Description of Psychrosphaera ytuae sp. nov. isolated from deep sea sediment of South China Sea.</title>
        <authorList>
            <person name="Zhang J."/>
            <person name="Xu X.-D."/>
        </authorList>
    </citation>
    <scope>NUCLEOTIDE SEQUENCE</scope>
    <source>
        <strain evidence="2">MTZ26</strain>
    </source>
</reference>
<sequence>MSLERSCTYRKKQQGSSLIIAVFIIVVFAILSLSITRTISSSTDQNVNEILGTRALLAADTGTEVVLQQLFPLNTNTHTCNAKRHLYFNTEGLENCSVVVQCQETNVGNNDYFEIVSTGICKAGLSGSSSSPSAADERCLSLEMCVSRTIEVEARK</sequence>
<dbReference type="RefSeq" id="WP_208831160.1">
    <property type="nucleotide sequence ID" value="NZ_CP072110.1"/>
</dbReference>
<keyword evidence="1" id="KW-1133">Transmembrane helix</keyword>
<dbReference type="AlphaFoldDB" id="A0A975DAI2"/>
<organism evidence="2 3">
    <name type="scientific">Psychrosphaera ytuae</name>
    <dbReference type="NCBI Taxonomy" id="2820710"/>
    <lineage>
        <taxon>Bacteria</taxon>
        <taxon>Pseudomonadati</taxon>
        <taxon>Pseudomonadota</taxon>
        <taxon>Gammaproteobacteria</taxon>
        <taxon>Alteromonadales</taxon>
        <taxon>Pseudoalteromonadaceae</taxon>
        <taxon>Psychrosphaera</taxon>
    </lineage>
</organism>
<name>A0A975DAI2_9GAMM</name>
<dbReference type="KEGG" id="psym:J1N51_10615"/>
<evidence type="ECO:0000313" key="3">
    <source>
        <dbReference type="Proteomes" id="UP000682739"/>
    </source>
</evidence>
<accession>A0A975DAI2</accession>
<keyword evidence="1" id="KW-0472">Membrane</keyword>
<dbReference type="EMBL" id="CP072110">
    <property type="protein sequence ID" value="QTH63189.1"/>
    <property type="molecule type" value="Genomic_DNA"/>
</dbReference>
<feature type="transmembrane region" description="Helical" evidence="1">
    <location>
        <begin position="15"/>
        <end position="35"/>
    </location>
</feature>
<dbReference type="Proteomes" id="UP000682739">
    <property type="component" value="Chromosome"/>
</dbReference>
<evidence type="ECO:0000256" key="1">
    <source>
        <dbReference type="SAM" id="Phobius"/>
    </source>
</evidence>
<evidence type="ECO:0000313" key="2">
    <source>
        <dbReference type="EMBL" id="QTH63189.1"/>
    </source>
</evidence>
<gene>
    <name evidence="2" type="ORF">J1N51_10615</name>
</gene>
<proteinExistence type="predicted"/>
<protein>
    <submittedName>
        <fullName evidence="2">Type II secretory pathway component</fullName>
    </submittedName>
</protein>